<dbReference type="PANTHER" id="PTHR48081:SF3">
    <property type="entry name" value="ALPHA_BETA HYDROLASE FOLD-3 DOMAIN-CONTAINING PROTEIN"/>
    <property type="match status" value="1"/>
</dbReference>
<evidence type="ECO:0000256" key="1">
    <source>
        <dbReference type="ARBA" id="ARBA00022801"/>
    </source>
</evidence>
<keyword evidence="4" id="KW-1185">Reference proteome</keyword>
<proteinExistence type="predicted"/>
<sequence length="295" mass="32393">MTSEPLEILFKQADGIDIYMDVYLSPTASAENPAPILLVVARRRVTSGATPHLLNAPAKHNLTLISADYRLAPQFRLPTILSDCADAMKFLHTKEFQKATEGRADASRVILSGSSAGGWLSLLCASGIGFEAAGLPKPPVVQGTAAIYPITDLEDPFWTVPQRPLSYMNRVIAKEEVEPFIDPADAGSHVAFSSLDSPRSMFYHYMLQEAILADLLLSGTNIPPSAFSVAKALASPNRSIVPPTYITHGDEDTKVHVRQARDYEYEEIPGVDHSFDREPGCGMEKMYEFIERVVR</sequence>
<dbReference type="OrthoDB" id="408631at2759"/>
<gene>
    <name evidence="3" type="ORF">BT96DRAFT_918116</name>
</gene>
<evidence type="ECO:0000313" key="3">
    <source>
        <dbReference type="EMBL" id="KAE9402605.1"/>
    </source>
</evidence>
<dbReference type="Gene3D" id="3.40.50.1820">
    <property type="entry name" value="alpha/beta hydrolase"/>
    <property type="match status" value="1"/>
</dbReference>
<dbReference type="SUPFAM" id="SSF53474">
    <property type="entry name" value="alpha/beta-Hydrolases"/>
    <property type="match status" value="1"/>
</dbReference>
<dbReference type="EMBL" id="ML769433">
    <property type="protein sequence ID" value="KAE9402605.1"/>
    <property type="molecule type" value="Genomic_DNA"/>
</dbReference>
<dbReference type="InterPro" id="IPR029058">
    <property type="entry name" value="AB_hydrolase_fold"/>
</dbReference>
<keyword evidence="1" id="KW-0378">Hydrolase</keyword>
<dbReference type="Proteomes" id="UP000799118">
    <property type="component" value="Unassembled WGS sequence"/>
</dbReference>
<name>A0A6A4I1D7_9AGAR</name>
<accession>A0A6A4I1D7</accession>
<dbReference type="Pfam" id="PF07859">
    <property type="entry name" value="Abhydrolase_3"/>
    <property type="match status" value="1"/>
</dbReference>
<feature type="domain" description="Alpha/beta hydrolase fold-3" evidence="2">
    <location>
        <begin position="59"/>
        <end position="155"/>
    </location>
</feature>
<evidence type="ECO:0000313" key="4">
    <source>
        <dbReference type="Proteomes" id="UP000799118"/>
    </source>
</evidence>
<dbReference type="AlphaFoldDB" id="A0A6A4I1D7"/>
<dbReference type="InterPro" id="IPR050300">
    <property type="entry name" value="GDXG_lipolytic_enzyme"/>
</dbReference>
<reference evidence="3" key="1">
    <citation type="journal article" date="2019" name="Environ. Microbiol.">
        <title>Fungal ecological strategies reflected in gene transcription - a case study of two litter decomposers.</title>
        <authorList>
            <person name="Barbi F."/>
            <person name="Kohler A."/>
            <person name="Barry K."/>
            <person name="Baskaran P."/>
            <person name="Daum C."/>
            <person name="Fauchery L."/>
            <person name="Ihrmark K."/>
            <person name="Kuo A."/>
            <person name="LaButti K."/>
            <person name="Lipzen A."/>
            <person name="Morin E."/>
            <person name="Grigoriev I.V."/>
            <person name="Henrissat B."/>
            <person name="Lindahl B."/>
            <person name="Martin F."/>
        </authorList>
    </citation>
    <scope>NUCLEOTIDE SEQUENCE</scope>
    <source>
        <strain evidence="3">JB14</strain>
    </source>
</reference>
<dbReference type="InterPro" id="IPR013094">
    <property type="entry name" value="AB_hydrolase_3"/>
</dbReference>
<organism evidence="3 4">
    <name type="scientific">Gymnopus androsaceus JB14</name>
    <dbReference type="NCBI Taxonomy" id="1447944"/>
    <lineage>
        <taxon>Eukaryota</taxon>
        <taxon>Fungi</taxon>
        <taxon>Dikarya</taxon>
        <taxon>Basidiomycota</taxon>
        <taxon>Agaricomycotina</taxon>
        <taxon>Agaricomycetes</taxon>
        <taxon>Agaricomycetidae</taxon>
        <taxon>Agaricales</taxon>
        <taxon>Marasmiineae</taxon>
        <taxon>Omphalotaceae</taxon>
        <taxon>Gymnopus</taxon>
    </lineage>
</organism>
<evidence type="ECO:0000259" key="2">
    <source>
        <dbReference type="Pfam" id="PF07859"/>
    </source>
</evidence>
<dbReference type="PANTHER" id="PTHR48081">
    <property type="entry name" value="AB HYDROLASE SUPERFAMILY PROTEIN C4A8.06C"/>
    <property type="match status" value="1"/>
</dbReference>
<dbReference type="GO" id="GO:0016787">
    <property type="term" value="F:hydrolase activity"/>
    <property type="evidence" value="ECO:0007669"/>
    <property type="project" value="UniProtKB-KW"/>
</dbReference>
<protein>
    <submittedName>
        <fullName evidence="3">Alpha/beta-hydrolase</fullName>
    </submittedName>
</protein>